<dbReference type="OrthoDB" id="16520at2759"/>
<evidence type="ECO:0000256" key="4">
    <source>
        <dbReference type="ARBA" id="ARBA00022692"/>
    </source>
</evidence>
<comment type="subcellular location">
    <subcellularLocation>
        <location evidence="1">Cell membrane</location>
        <topology evidence="1">Single-pass type II membrane protein</topology>
    </subcellularLocation>
</comment>
<dbReference type="GO" id="GO:0008076">
    <property type="term" value="C:voltage-gated potassium channel complex"/>
    <property type="evidence" value="ECO:0007669"/>
    <property type="project" value="TreeGrafter"/>
</dbReference>
<feature type="transmembrane region" description="Helical" evidence="10">
    <location>
        <begin position="24"/>
        <end position="48"/>
    </location>
</feature>
<keyword evidence="3" id="KW-1003">Cell membrane</keyword>
<keyword evidence="4 10" id="KW-0812">Transmembrane</keyword>
<dbReference type="SUPFAM" id="SSF82171">
    <property type="entry name" value="DPP6 N-terminal domain-like"/>
    <property type="match status" value="1"/>
</dbReference>
<keyword evidence="12" id="KW-1185">Reference proteome</keyword>
<evidence type="ECO:0000256" key="7">
    <source>
        <dbReference type="ARBA" id="ARBA00023136"/>
    </source>
</evidence>
<comment type="caution">
    <text evidence="11">The sequence shown here is derived from an EMBL/GenBank/DDBJ whole genome shotgun (WGS) entry which is preliminary data.</text>
</comment>
<keyword evidence="9" id="KW-0325">Glycoprotein</keyword>
<protein>
    <recommendedName>
        <fullName evidence="13">Dipeptidylpeptidase IV N-terminal domain-containing protein</fullName>
    </recommendedName>
</protein>
<evidence type="ECO:0000313" key="11">
    <source>
        <dbReference type="EMBL" id="RLW11324.1"/>
    </source>
</evidence>
<sequence length="142" mass="16106">MGLLLMCQEELVGSNPPQRNWKGIAIALLVILVICSLIVTSVILLTPVEDNSLSQKKKITVEDLFSDDFKIHDPEAKWITDNEFIYRNQNGTVILRNVETNSSTILIENKKIVSLKAIRYEVSPDREYALFAFDVEPVSKQI</sequence>
<evidence type="ECO:0000256" key="9">
    <source>
        <dbReference type="ARBA" id="ARBA00023180"/>
    </source>
</evidence>
<keyword evidence="5" id="KW-0735">Signal-anchor</keyword>
<gene>
    <name evidence="11" type="ORF">DV515_00001336</name>
</gene>
<reference evidence="11 12" key="1">
    <citation type="journal article" date="2018" name="Proc. R. Soc. B">
        <title>A non-coding region near Follistatin controls head colour polymorphism in the Gouldian finch.</title>
        <authorList>
            <person name="Toomey M.B."/>
            <person name="Marques C.I."/>
            <person name="Andrade P."/>
            <person name="Araujo P.M."/>
            <person name="Sabatino S."/>
            <person name="Gazda M.A."/>
            <person name="Afonso S."/>
            <person name="Lopes R.J."/>
            <person name="Corbo J.C."/>
            <person name="Carneiro M."/>
        </authorList>
    </citation>
    <scope>NUCLEOTIDE SEQUENCE [LARGE SCALE GENOMIC DNA]</scope>
    <source>
        <strain evidence="11">Red01</strain>
        <tissue evidence="11">Muscle</tissue>
    </source>
</reference>
<name>A0A3L8SYB0_CHLGU</name>
<dbReference type="InterPro" id="IPR050278">
    <property type="entry name" value="Serine_Prot_S9B/DPPIV"/>
</dbReference>
<dbReference type="AlphaFoldDB" id="A0A3L8SYB0"/>
<dbReference type="PANTHER" id="PTHR11731">
    <property type="entry name" value="PROTEASE FAMILY S9B,C DIPEPTIDYL-PEPTIDASE IV-RELATED"/>
    <property type="match status" value="1"/>
</dbReference>
<evidence type="ECO:0000256" key="10">
    <source>
        <dbReference type="SAM" id="Phobius"/>
    </source>
</evidence>
<keyword evidence="6 10" id="KW-1133">Transmembrane helix</keyword>
<organism evidence="11 12">
    <name type="scientific">Chloebia gouldiae</name>
    <name type="common">Gouldian finch</name>
    <name type="synonym">Erythrura gouldiae</name>
    <dbReference type="NCBI Taxonomy" id="44316"/>
    <lineage>
        <taxon>Eukaryota</taxon>
        <taxon>Metazoa</taxon>
        <taxon>Chordata</taxon>
        <taxon>Craniata</taxon>
        <taxon>Vertebrata</taxon>
        <taxon>Euteleostomi</taxon>
        <taxon>Archelosauria</taxon>
        <taxon>Archosauria</taxon>
        <taxon>Dinosauria</taxon>
        <taxon>Saurischia</taxon>
        <taxon>Theropoda</taxon>
        <taxon>Coelurosauria</taxon>
        <taxon>Aves</taxon>
        <taxon>Neognathae</taxon>
        <taxon>Neoaves</taxon>
        <taxon>Telluraves</taxon>
        <taxon>Australaves</taxon>
        <taxon>Passeriformes</taxon>
        <taxon>Passeroidea</taxon>
        <taxon>Passeridae</taxon>
        <taxon>Chloebia</taxon>
    </lineage>
</organism>
<evidence type="ECO:0000313" key="12">
    <source>
        <dbReference type="Proteomes" id="UP000276834"/>
    </source>
</evidence>
<dbReference type="GO" id="GO:1901379">
    <property type="term" value="P:regulation of potassium ion transmembrane transport"/>
    <property type="evidence" value="ECO:0007669"/>
    <property type="project" value="TreeGrafter"/>
</dbReference>
<proteinExistence type="inferred from homology"/>
<evidence type="ECO:0000256" key="2">
    <source>
        <dbReference type="ARBA" id="ARBA00006150"/>
    </source>
</evidence>
<evidence type="ECO:0000256" key="8">
    <source>
        <dbReference type="ARBA" id="ARBA00023157"/>
    </source>
</evidence>
<keyword evidence="8" id="KW-1015">Disulfide bond</keyword>
<dbReference type="EMBL" id="QUSF01000003">
    <property type="protein sequence ID" value="RLW11324.1"/>
    <property type="molecule type" value="Genomic_DNA"/>
</dbReference>
<dbReference type="Gene3D" id="2.140.10.30">
    <property type="entry name" value="Dipeptidylpeptidase IV, N-terminal domain"/>
    <property type="match status" value="1"/>
</dbReference>
<evidence type="ECO:0008006" key="13">
    <source>
        <dbReference type="Google" id="ProtNLM"/>
    </source>
</evidence>
<evidence type="ECO:0000256" key="3">
    <source>
        <dbReference type="ARBA" id="ARBA00022475"/>
    </source>
</evidence>
<evidence type="ECO:0000256" key="1">
    <source>
        <dbReference type="ARBA" id="ARBA00004401"/>
    </source>
</evidence>
<evidence type="ECO:0000256" key="6">
    <source>
        <dbReference type="ARBA" id="ARBA00022989"/>
    </source>
</evidence>
<evidence type="ECO:0000256" key="5">
    <source>
        <dbReference type="ARBA" id="ARBA00022968"/>
    </source>
</evidence>
<dbReference type="PANTHER" id="PTHR11731:SF20">
    <property type="entry name" value="DIPEPTIDYL AMINOPEPTIDASE-LIKE PROTEIN 6"/>
    <property type="match status" value="1"/>
</dbReference>
<accession>A0A3L8SYB0</accession>
<dbReference type="Proteomes" id="UP000276834">
    <property type="component" value="Unassembled WGS sequence"/>
</dbReference>
<dbReference type="GO" id="GO:0015459">
    <property type="term" value="F:potassium channel regulator activity"/>
    <property type="evidence" value="ECO:0007669"/>
    <property type="project" value="TreeGrafter"/>
</dbReference>
<comment type="similarity">
    <text evidence="2">Belongs to the peptidase S9B family.</text>
</comment>
<keyword evidence="7 10" id="KW-0472">Membrane</keyword>